<dbReference type="InterPro" id="IPR009057">
    <property type="entry name" value="Homeodomain-like_sf"/>
</dbReference>
<feature type="domain" description="HTH tetR-type" evidence="3">
    <location>
        <begin position="12"/>
        <end position="72"/>
    </location>
</feature>
<dbReference type="PROSITE" id="PS50977">
    <property type="entry name" value="HTH_TETR_2"/>
    <property type="match status" value="1"/>
</dbReference>
<keyword evidence="1 2" id="KW-0238">DNA-binding</keyword>
<sequence>MQPLLSTTELPVHAREKMLFSAMNLFASKGYRETSILDVVEKARVSKTTFYNFFRSKEELLAQLFEQLAEEFLHEVGEAIRKEERVAYKGYAGIRRYMELCRRHKPITQVMLVASVGVSDEVERVRRKAHNRFAALIHGTVREVLIDKVSEEEMEVVSQAMVGAINEVVIQRLMGPEEVEVEPVARLLNRIAVGSFSALALGRDLTPFR</sequence>
<dbReference type="InterPro" id="IPR050624">
    <property type="entry name" value="HTH-type_Tx_Regulator"/>
</dbReference>
<organism evidence="4 5">
    <name type="scientific">Melghirimyces profundicolus</name>
    <dbReference type="NCBI Taxonomy" id="1242148"/>
    <lineage>
        <taxon>Bacteria</taxon>
        <taxon>Bacillati</taxon>
        <taxon>Bacillota</taxon>
        <taxon>Bacilli</taxon>
        <taxon>Bacillales</taxon>
        <taxon>Thermoactinomycetaceae</taxon>
        <taxon>Melghirimyces</taxon>
    </lineage>
</organism>
<dbReference type="GO" id="GO:0003677">
    <property type="term" value="F:DNA binding"/>
    <property type="evidence" value="ECO:0007669"/>
    <property type="project" value="UniProtKB-UniRule"/>
</dbReference>
<evidence type="ECO:0000256" key="1">
    <source>
        <dbReference type="ARBA" id="ARBA00023125"/>
    </source>
</evidence>
<dbReference type="InterPro" id="IPR001647">
    <property type="entry name" value="HTH_TetR"/>
</dbReference>
<evidence type="ECO:0000313" key="5">
    <source>
        <dbReference type="Proteomes" id="UP000244240"/>
    </source>
</evidence>
<comment type="caution">
    <text evidence="4">The sequence shown here is derived from an EMBL/GenBank/DDBJ whole genome shotgun (WGS) entry which is preliminary data.</text>
</comment>
<protein>
    <submittedName>
        <fullName evidence="4">TetR family transcriptional regulator</fullName>
    </submittedName>
</protein>
<dbReference type="EMBL" id="QBKR01000023">
    <property type="protein sequence ID" value="PTX54995.1"/>
    <property type="molecule type" value="Genomic_DNA"/>
</dbReference>
<dbReference type="AlphaFoldDB" id="A0A2T6BG04"/>
<dbReference type="PRINTS" id="PR00455">
    <property type="entry name" value="HTHTETR"/>
</dbReference>
<dbReference type="PROSITE" id="PS01081">
    <property type="entry name" value="HTH_TETR_1"/>
    <property type="match status" value="1"/>
</dbReference>
<dbReference type="Gene3D" id="1.10.357.10">
    <property type="entry name" value="Tetracycline Repressor, domain 2"/>
    <property type="match status" value="1"/>
</dbReference>
<dbReference type="OrthoDB" id="9814200at2"/>
<dbReference type="Gene3D" id="1.10.10.60">
    <property type="entry name" value="Homeodomain-like"/>
    <property type="match status" value="1"/>
</dbReference>
<keyword evidence="5" id="KW-1185">Reference proteome</keyword>
<dbReference type="InterPro" id="IPR023772">
    <property type="entry name" value="DNA-bd_HTH_TetR-type_CS"/>
</dbReference>
<feature type="DNA-binding region" description="H-T-H motif" evidence="2">
    <location>
        <begin position="35"/>
        <end position="54"/>
    </location>
</feature>
<dbReference type="SUPFAM" id="SSF46689">
    <property type="entry name" value="Homeodomain-like"/>
    <property type="match status" value="1"/>
</dbReference>
<gene>
    <name evidence="4" type="ORF">C8P63_12315</name>
</gene>
<dbReference type="PANTHER" id="PTHR43479:SF11">
    <property type="entry name" value="ACREF_ENVCD OPERON REPRESSOR-RELATED"/>
    <property type="match status" value="1"/>
</dbReference>
<evidence type="ECO:0000259" key="3">
    <source>
        <dbReference type="PROSITE" id="PS50977"/>
    </source>
</evidence>
<name>A0A2T6BG04_9BACL</name>
<dbReference type="RefSeq" id="WP_108025398.1">
    <property type="nucleotide sequence ID" value="NZ_QBKR01000023.1"/>
</dbReference>
<dbReference type="Proteomes" id="UP000244240">
    <property type="component" value="Unassembled WGS sequence"/>
</dbReference>
<dbReference type="Pfam" id="PF00440">
    <property type="entry name" value="TetR_N"/>
    <property type="match status" value="1"/>
</dbReference>
<evidence type="ECO:0000313" key="4">
    <source>
        <dbReference type="EMBL" id="PTX54995.1"/>
    </source>
</evidence>
<proteinExistence type="predicted"/>
<dbReference type="PANTHER" id="PTHR43479">
    <property type="entry name" value="ACREF/ENVCD OPERON REPRESSOR-RELATED"/>
    <property type="match status" value="1"/>
</dbReference>
<evidence type="ECO:0000256" key="2">
    <source>
        <dbReference type="PROSITE-ProRule" id="PRU00335"/>
    </source>
</evidence>
<reference evidence="4 5" key="1">
    <citation type="submission" date="2018-04" db="EMBL/GenBank/DDBJ databases">
        <title>Genomic Encyclopedia of Archaeal and Bacterial Type Strains, Phase II (KMG-II): from individual species to whole genera.</title>
        <authorList>
            <person name="Goeker M."/>
        </authorList>
    </citation>
    <scope>NUCLEOTIDE SEQUENCE [LARGE SCALE GENOMIC DNA]</scope>
    <source>
        <strain evidence="4 5">DSM 45787</strain>
    </source>
</reference>
<accession>A0A2T6BG04</accession>